<keyword evidence="14" id="KW-0413">Isomerase</keyword>
<evidence type="ECO:0000256" key="8">
    <source>
        <dbReference type="ARBA" id="ARBA00039903"/>
    </source>
</evidence>
<dbReference type="InterPro" id="IPR001753">
    <property type="entry name" value="Enoyl-CoA_hydra/iso"/>
</dbReference>
<evidence type="ECO:0000256" key="3">
    <source>
        <dbReference type="ARBA" id="ARBA00022490"/>
    </source>
</evidence>
<dbReference type="GO" id="GO:0016853">
    <property type="term" value="F:isomerase activity"/>
    <property type="evidence" value="ECO:0007669"/>
    <property type="project" value="UniProtKB-KW"/>
</dbReference>
<evidence type="ECO:0000256" key="13">
    <source>
        <dbReference type="RuleBase" id="RU003707"/>
    </source>
</evidence>
<comment type="catalytic activity">
    <reaction evidence="5">
        <text>(2S)-ethylmalonyl-CoA + H(+) = butanoyl-CoA + CO2</text>
        <dbReference type="Rhea" id="RHEA:32131"/>
        <dbReference type="ChEBI" id="CHEBI:15378"/>
        <dbReference type="ChEBI" id="CHEBI:16526"/>
        <dbReference type="ChEBI" id="CHEBI:57371"/>
        <dbReference type="ChEBI" id="CHEBI:60909"/>
        <dbReference type="EC" id="4.1.1.94"/>
    </reaction>
    <physiologicalReaction direction="left-to-right" evidence="5">
        <dbReference type="Rhea" id="RHEA:32132"/>
    </physiologicalReaction>
</comment>
<keyword evidence="4" id="KW-0456">Lyase</keyword>
<accession>A0A368GIG9</accession>
<comment type="function">
    <text evidence="12">Decarboxylates ethylmalonyl-CoA, a potentially toxic metabolite, to form butyryl-CoA, suggesting it might be involved in metabolite proofreading. Acts preferentially on (S)-ethylmalonyl-CoA but also has some activity on the (R)-isomer. Also has methylmalonyl-CoA decarboxylase activity at lower level.</text>
</comment>
<protein>
    <recommendedName>
        <fullName evidence="8">Ethylmalonyl-CoA decarboxylase</fullName>
        <ecNumber evidence="7">4.1.1.94</ecNumber>
    </recommendedName>
    <alternativeName>
        <fullName evidence="10">Enoyl-CoA hydratase domain-containing protein 1</fullName>
    </alternativeName>
    <alternativeName>
        <fullName evidence="9">Methylmalonyl-CoA decarboxylase</fullName>
    </alternativeName>
</protein>
<evidence type="ECO:0000256" key="6">
    <source>
        <dbReference type="ARBA" id="ARBA00036541"/>
    </source>
</evidence>
<dbReference type="EMBL" id="JOJR01000180">
    <property type="protein sequence ID" value="RCN42775.1"/>
    <property type="molecule type" value="Genomic_DNA"/>
</dbReference>
<dbReference type="Pfam" id="PF00378">
    <property type="entry name" value="ECH_1"/>
    <property type="match status" value="1"/>
</dbReference>
<keyword evidence="3" id="KW-0963">Cytoplasm</keyword>
<dbReference type="Gene3D" id="3.90.226.10">
    <property type="entry name" value="2-enoyl-CoA Hydratase, Chain A, domain 1"/>
    <property type="match status" value="1"/>
</dbReference>
<comment type="similarity">
    <text evidence="2 13">Belongs to the enoyl-CoA hydratase/isomerase family.</text>
</comment>
<keyword evidence="15" id="KW-1185">Reference proteome</keyword>
<evidence type="ECO:0000256" key="10">
    <source>
        <dbReference type="ARBA" id="ARBA00042182"/>
    </source>
</evidence>
<comment type="subcellular location">
    <subcellularLocation>
        <location evidence="1">Cytoplasm</location>
        <location evidence="1">Cytosol</location>
    </subcellularLocation>
</comment>
<gene>
    <name evidence="14" type="ORF">ANCCAN_11258</name>
</gene>
<evidence type="ECO:0000256" key="7">
    <source>
        <dbReference type="ARBA" id="ARBA00038883"/>
    </source>
</evidence>
<dbReference type="GO" id="GO:0005829">
    <property type="term" value="C:cytosol"/>
    <property type="evidence" value="ECO:0007669"/>
    <property type="project" value="UniProtKB-SubCell"/>
</dbReference>
<comment type="catalytic activity">
    <reaction evidence="11">
        <text>(S)-methylmalonyl-CoA + H(+) = propanoyl-CoA + CO2</text>
        <dbReference type="Rhea" id="RHEA:61340"/>
        <dbReference type="ChEBI" id="CHEBI:15378"/>
        <dbReference type="ChEBI" id="CHEBI:16526"/>
        <dbReference type="ChEBI" id="CHEBI:57327"/>
        <dbReference type="ChEBI" id="CHEBI:57392"/>
        <dbReference type="EC" id="4.1.1.94"/>
    </reaction>
    <physiologicalReaction direction="left-to-right" evidence="11">
        <dbReference type="Rhea" id="RHEA:61341"/>
    </physiologicalReaction>
</comment>
<evidence type="ECO:0000256" key="12">
    <source>
        <dbReference type="ARBA" id="ARBA00056546"/>
    </source>
</evidence>
<reference evidence="14 15" key="1">
    <citation type="submission" date="2014-10" db="EMBL/GenBank/DDBJ databases">
        <title>Draft genome of the hookworm Ancylostoma caninum.</title>
        <authorList>
            <person name="Mitreva M."/>
        </authorList>
    </citation>
    <scope>NUCLEOTIDE SEQUENCE [LARGE SCALE GENOMIC DNA]</scope>
    <source>
        <strain evidence="14 15">Baltimore</strain>
    </source>
</reference>
<evidence type="ECO:0000256" key="1">
    <source>
        <dbReference type="ARBA" id="ARBA00004514"/>
    </source>
</evidence>
<dbReference type="EC" id="4.1.1.94" evidence="7"/>
<evidence type="ECO:0000256" key="5">
    <source>
        <dbReference type="ARBA" id="ARBA00036343"/>
    </source>
</evidence>
<comment type="catalytic activity">
    <reaction evidence="6">
        <text>(2R)-ethylmalonyl-CoA + H(+) = butanoyl-CoA + CO2</text>
        <dbReference type="Rhea" id="RHEA:59540"/>
        <dbReference type="ChEBI" id="CHEBI:15378"/>
        <dbReference type="ChEBI" id="CHEBI:16526"/>
        <dbReference type="ChEBI" id="CHEBI:57371"/>
        <dbReference type="ChEBI" id="CHEBI:85316"/>
        <dbReference type="EC" id="4.1.1.94"/>
    </reaction>
    <physiologicalReaction direction="left-to-right" evidence="6">
        <dbReference type="Rhea" id="RHEA:59541"/>
    </physiologicalReaction>
</comment>
<dbReference type="CDD" id="cd06558">
    <property type="entry name" value="crotonase-like"/>
    <property type="match status" value="1"/>
</dbReference>
<sequence length="181" mass="19090">MFQISTSSLGSAMFRYMSGTLAKIHSSPLVSVARINGHCLGGGSEIASSCDLRFAHKNAKIGFLQAKMGIVPSWGGAAYLPSIVGRSSALYLMTTAPVLSSDEAMDIGYLDAIYEEDEEFEALVASMIKNGAGVCKAQKAMLNALPQGEDAQHAVVRSVWGGAAQKAALHRQLAAVVNKKK</sequence>
<dbReference type="AlphaFoldDB" id="A0A368GIG9"/>
<dbReference type="PANTHER" id="PTHR11941">
    <property type="entry name" value="ENOYL-COA HYDRATASE-RELATED"/>
    <property type="match status" value="1"/>
</dbReference>
<evidence type="ECO:0000256" key="2">
    <source>
        <dbReference type="ARBA" id="ARBA00005254"/>
    </source>
</evidence>
<evidence type="ECO:0000256" key="11">
    <source>
        <dbReference type="ARBA" id="ARBA00047446"/>
    </source>
</evidence>
<dbReference type="InterPro" id="IPR018376">
    <property type="entry name" value="Enoyl-CoA_hyd/isom_CS"/>
</dbReference>
<dbReference type="Proteomes" id="UP000252519">
    <property type="component" value="Unassembled WGS sequence"/>
</dbReference>
<dbReference type="SUPFAM" id="SSF52096">
    <property type="entry name" value="ClpP/crotonase"/>
    <property type="match status" value="1"/>
</dbReference>
<proteinExistence type="inferred from homology"/>
<evidence type="ECO:0000256" key="4">
    <source>
        <dbReference type="ARBA" id="ARBA00023239"/>
    </source>
</evidence>
<evidence type="ECO:0000313" key="15">
    <source>
        <dbReference type="Proteomes" id="UP000252519"/>
    </source>
</evidence>
<evidence type="ECO:0000313" key="14">
    <source>
        <dbReference type="EMBL" id="RCN42775.1"/>
    </source>
</evidence>
<organism evidence="14 15">
    <name type="scientific">Ancylostoma caninum</name>
    <name type="common">Dog hookworm</name>
    <dbReference type="NCBI Taxonomy" id="29170"/>
    <lineage>
        <taxon>Eukaryota</taxon>
        <taxon>Metazoa</taxon>
        <taxon>Ecdysozoa</taxon>
        <taxon>Nematoda</taxon>
        <taxon>Chromadorea</taxon>
        <taxon>Rhabditida</taxon>
        <taxon>Rhabditina</taxon>
        <taxon>Rhabditomorpha</taxon>
        <taxon>Strongyloidea</taxon>
        <taxon>Ancylostomatidae</taxon>
        <taxon>Ancylostomatinae</taxon>
        <taxon>Ancylostoma</taxon>
    </lineage>
</organism>
<dbReference type="GO" id="GO:0004492">
    <property type="term" value="F:methyl/ethyl malonyl-CoA decarboxylase activity"/>
    <property type="evidence" value="ECO:0007669"/>
    <property type="project" value="UniProtKB-EC"/>
</dbReference>
<dbReference type="InterPro" id="IPR029045">
    <property type="entry name" value="ClpP/crotonase-like_dom_sf"/>
</dbReference>
<dbReference type="GO" id="GO:0006635">
    <property type="term" value="P:fatty acid beta-oxidation"/>
    <property type="evidence" value="ECO:0007669"/>
    <property type="project" value="TreeGrafter"/>
</dbReference>
<evidence type="ECO:0000256" key="9">
    <source>
        <dbReference type="ARBA" id="ARBA00042052"/>
    </source>
</evidence>
<dbReference type="PROSITE" id="PS00166">
    <property type="entry name" value="ENOYL_COA_HYDRATASE"/>
    <property type="match status" value="1"/>
</dbReference>
<dbReference type="PANTHER" id="PTHR11941:SF27">
    <property type="entry name" value="ETHYLMALONYL-COA DECARBOXYLASE"/>
    <property type="match status" value="1"/>
</dbReference>
<name>A0A368GIG9_ANCCA</name>
<dbReference type="STRING" id="29170.A0A368GIG9"/>
<dbReference type="OrthoDB" id="448450at2759"/>
<comment type="caution">
    <text evidence="14">The sequence shown here is derived from an EMBL/GenBank/DDBJ whole genome shotgun (WGS) entry which is preliminary data.</text>
</comment>